<dbReference type="RefSeq" id="WP_263743890.1">
    <property type="nucleotide sequence ID" value="NZ_JAOWRF010000035.1"/>
</dbReference>
<evidence type="ECO:0000313" key="3">
    <source>
        <dbReference type="EMBL" id="MCV3212380.1"/>
    </source>
</evidence>
<dbReference type="SUPFAM" id="SSF53756">
    <property type="entry name" value="UDP-Glycosyltransferase/glycogen phosphorylase"/>
    <property type="match status" value="1"/>
</dbReference>
<dbReference type="InterPro" id="IPR010610">
    <property type="entry name" value="EryCIII-like_C"/>
</dbReference>
<evidence type="ECO:0000259" key="2">
    <source>
        <dbReference type="Pfam" id="PF06722"/>
    </source>
</evidence>
<dbReference type="InterPro" id="IPR050426">
    <property type="entry name" value="Glycosyltransferase_28"/>
</dbReference>
<feature type="domain" description="Erythromycin biosynthesis protein CIII-like C-terminal" evidence="2">
    <location>
        <begin position="319"/>
        <end position="418"/>
    </location>
</feature>
<sequence length="443" mass="48747">MMNKQPINVARHLESGTSKNILLVTTGSYGDVFPFLAIAQELQIRGHRIILATNEIYRHIVEPEGIEFHAIRPDGYIDIEQVGQFIQLLSNSQQPLDYGISYLTMPHLRATYSDLVEVAHKADLLVTHPLACAATLVAEKMGIKRISTVLSPISFLSAYDSPYGSTTPSSDYEKALTLVAKDNFYRQLRWQTRFWSAPVRQLRAELDLQPSADLLFEGQHSSELVLALFSQVLATPQPDWPIQTQVTGFPFFTSRHRKGLPKELEDFLQQGPPPIVFTLGSLMVWAPGNFYFEGAIAAQQLGYRCVLLMGPGADSVTKEQLPPGACAIGYADHEAIFPQAAVIVHHGGVGTTAQALRAGRPMLVIPHAFDQPDNAARLVRKGVARMLERQHGSASQIAAELKPLLLDKSYAAKAAEVSRIVQAENGVVNACDAIENHLLLRSI</sequence>
<reference evidence="3 4" key="1">
    <citation type="submission" date="2022-10" db="EMBL/GenBank/DDBJ databases">
        <title>Identification of biosynthetic pathway for the production of the potent trypsin inhibitor radiosumin.</title>
        <authorList>
            <person name="Fewer D.P."/>
            <person name="Delbaje E."/>
            <person name="Ouyang X."/>
            <person name="Agostino P.D."/>
            <person name="Wahlsten M."/>
            <person name="Jokela J."/>
            <person name="Permi P."/>
            <person name="Haapaniemi E."/>
            <person name="Koistinen H."/>
        </authorList>
    </citation>
    <scope>NUCLEOTIDE SEQUENCE [LARGE SCALE GENOMIC DNA]</scope>
    <source>
        <strain evidence="3 4">NIES-515</strain>
    </source>
</reference>
<dbReference type="CDD" id="cd03784">
    <property type="entry name" value="GT1_Gtf-like"/>
    <property type="match status" value="1"/>
</dbReference>
<proteinExistence type="predicted"/>
<evidence type="ECO:0000259" key="1">
    <source>
        <dbReference type="Pfam" id="PF03033"/>
    </source>
</evidence>
<evidence type="ECO:0000313" key="4">
    <source>
        <dbReference type="Proteomes" id="UP001526143"/>
    </source>
</evidence>
<dbReference type="InterPro" id="IPR002213">
    <property type="entry name" value="UDP_glucos_trans"/>
</dbReference>
<dbReference type="PANTHER" id="PTHR48050:SF13">
    <property type="entry name" value="STEROL 3-BETA-GLUCOSYLTRANSFERASE UGT80A2"/>
    <property type="match status" value="1"/>
</dbReference>
<dbReference type="EMBL" id="JAOWRF010000035">
    <property type="protein sequence ID" value="MCV3212380.1"/>
    <property type="molecule type" value="Genomic_DNA"/>
</dbReference>
<accession>A0ABT3ATL0</accession>
<gene>
    <name evidence="3" type="ORF">OGM63_02345</name>
</gene>
<organism evidence="3 4">
    <name type="scientific">Plectonema radiosum NIES-515</name>
    <dbReference type="NCBI Taxonomy" id="2986073"/>
    <lineage>
        <taxon>Bacteria</taxon>
        <taxon>Bacillati</taxon>
        <taxon>Cyanobacteriota</taxon>
        <taxon>Cyanophyceae</taxon>
        <taxon>Oscillatoriophycideae</taxon>
        <taxon>Oscillatoriales</taxon>
        <taxon>Microcoleaceae</taxon>
        <taxon>Plectonema</taxon>
    </lineage>
</organism>
<dbReference type="InterPro" id="IPR004276">
    <property type="entry name" value="GlycoTrans_28_N"/>
</dbReference>
<keyword evidence="4" id="KW-1185">Reference proteome</keyword>
<dbReference type="Pfam" id="PF03033">
    <property type="entry name" value="Glyco_transf_28"/>
    <property type="match status" value="1"/>
</dbReference>
<protein>
    <submittedName>
        <fullName evidence="3">Glycosyltransferase</fullName>
    </submittedName>
</protein>
<feature type="domain" description="Glycosyltransferase family 28 N-terminal" evidence="1">
    <location>
        <begin position="21"/>
        <end position="148"/>
    </location>
</feature>
<comment type="caution">
    <text evidence="3">The sequence shown here is derived from an EMBL/GenBank/DDBJ whole genome shotgun (WGS) entry which is preliminary data.</text>
</comment>
<dbReference type="PANTHER" id="PTHR48050">
    <property type="entry name" value="STEROL 3-BETA-GLUCOSYLTRANSFERASE"/>
    <property type="match status" value="1"/>
</dbReference>
<dbReference type="Proteomes" id="UP001526143">
    <property type="component" value="Unassembled WGS sequence"/>
</dbReference>
<dbReference type="Gene3D" id="3.40.50.2000">
    <property type="entry name" value="Glycogen Phosphorylase B"/>
    <property type="match status" value="2"/>
</dbReference>
<dbReference type="Pfam" id="PF06722">
    <property type="entry name" value="EryCIII-like_C"/>
    <property type="match status" value="1"/>
</dbReference>
<name>A0ABT3ATL0_9CYAN</name>